<dbReference type="Gene3D" id="2.130.10.10">
    <property type="entry name" value="YVTN repeat-like/Quinoprotein amine dehydrogenase"/>
    <property type="match status" value="1"/>
</dbReference>
<dbReference type="AlphaFoldDB" id="A0AAN8IZV7"/>
<evidence type="ECO:0000313" key="1">
    <source>
        <dbReference type="EMBL" id="KAK5971014.1"/>
    </source>
</evidence>
<evidence type="ECO:0000313" key="2">
    <source>
        <dbReference type="Proteomes" id="UP001331761"/>
    </source>
</evidence>
<accession>A0AAN8IZV7</accession>
<dbReference type="Proteomes" id="UP001331761">
    <property type="component" value="Unassembled WGS sequence"/>
</dbReference>
<sequence>MGNNYTSLSTHDPNDLLVGRDRQFIKKSATFSSLPVTRPPIHTDSITAMAVVRPGMVITGSRDKTLALNNVDTGECVTRWTVCVWDEAFPTDADLLQCVSFNDGHVVVSGGKGLLAHIRVQGRAGKPYFQMLSIQKPIS</sequence>
<gene>
    <name evidence="1" type="ORF">GCK32_001792</name>
</gene>
<name>A0AAN8IZV7_TRICO</name>
<dbReference type="SUPFAM" id="SSF50978">
    <property type="entry name" value="WD40 repeat-like"/>
    <property type="match status" value="1"/>
</dbReference>
<comment type="caution">
    <text evidence="1">The sequence shown here is derived from an EMBL/GenBank/DDBJ whole genome shotgun (WGS) entry which is preliminary data.</text>
</comment>
<dbReference type="InterPro" id="IPR015943">
    <property type="entry name" value="WD40/YVTN_repeat-like_dom_sf"/>
</dbReference>
<proteinExistence type="predicted"/>
<organism evidence="1 2">
    <name type="scientific">Trichostrongylus colubriformis</name>
    <name type="common">Black scour worm</name>
    <dbReference type="NCBI Taxonomy" id="6319"/>
    <lineage>
        <taxon>Eukaryota</taxon>
        <taxon>Metazoa</taxon>
        <taxon>Ecdysozoa</taxon>
        <taxon>Nematoda</taxon>
        <taxon>Chromadorea</taxon>
        <taxon>Rhabditida</taxon>
        <taxon>Rhabditina</taxon>
        <taxon>Rhabditomorpha</taxon>
        <taxon>Strongyloidea</taxon>
        <taxon>Trichostrongylidae</taxon>
        <taxon>Trichostrongylus</taxon>
    </lineage>
</organism>
<dbReference type="InterPro" id="IPR036322">
    <property type="entry name" value="WD40_repeat_dom_sf"/>
</dbReference>
<protein>
    <submittedName>
        <fullName evidence="1">Uncharacterized protein</fullName>
    </submittedName>
</protein>
<reference evidence="1 2" key="1">
    <citation type="submission" date="2019-10" db="EMBL/GenBank/DDBJ databases">
        <title>Assembly and Annotation for the nematode Trichostrongylus colubriformis.</title>
        <authorList>
            <person name="Martin J."/>
        </authorList>
    </citation>
    <scope>NUCLEOTIDE SEQUENCE [LARGE SCALE GENOMIC DNA]</scope>
    <source>
        <strain evidence="1">G859</strain>
        <tissue evidence="1">Whole worm</tissue>
    </source>
</reference>
<keyword evidence="2" id="KW-1185">Reference proteome</keyword>
<dbReference type="EMBL" id="WIXE01018324">
    <property type="protein sequence ID" value="KAK5971014.1"/>
    <property type="molecule type" value="Genomic_DNA"/>
</dbReference>